<dbReference type="EMBL" id="UZAM01013596">
    <property type="protein sequence ID" value="VDP28867.1"/>
    <property type="molecule type" value="Genomic_DNA"/>
</dbReference>
<evidence type="ECO:0000256" key="2">
    <source>
        <dbReference type="ARBA" id="ARBA00022670"/>
    </source>
</evidence>
<dbReference type="AlphaFoldDB" id="A0A183J2J4"/>
<protein>
    <submittedName>
        <fullName evidence="8">Pept_C1 domain-containing protein</fullName>
    </submittedName>
</protein>
<dbReference type="InterPro" id="IPR038765">
    <property type="entry name" value="Papain-like_cys_pep_sf"/>
</dbReference>
<dbReference type="WBParaSite" id="SBAD_0001045201-mRNA-1">
    <property type="protein sequence ID" value="SBAD_0001045201-mRNA-1"/>
    <property type="gene ID" value="SBAD_0001045201"/>
</dbReference>
<comment type="similarity">
    <text evidence="1">Belongs to the peptidase C1 family.</text>
</comment>
<dbReference type="PANTHER" id="PTHR12411">
    <property type="entry name" value="CYSTEINE PROTEASE FAMILY C1-RELATED"/>
    <property type="match status" value="1"/>
</dbReference>
<dbReference type="SUPFAM" id="SSF54001">
    <property type="entry name" value="Cysteine proteinases"/>
    <property type="match status" value="1"/>
</dbReference>
<dbReference type="Pfam" id="PF00112">
    <property type="entry name" value="Peptidase_C1"/>
    <property type="match status" value="1"/>
</dbReference>
<dbReference type="InterPro" id="IPR000668">
    <property type="entry name" value="Peptidase_C1A_C"/>
</dbReference>
<dbReference type="GO" id="GO:0008234">
    <property type="term" value="F:cysteine-type peptidase activity"/>
    <property type="evidence" value="ECO:0007669"/>
    <property type="project" value="UniProtKB-KW"/>
</dbReference>
<keyword evidence="7" id="KW-1185">Reference proteome</keyword>
<organism evidence="8">
    <name type="scientific">Soboliphyme baturini</name>
    <dbReference type="NCBI Taxonomy" id="241478"/>
    <lineage>
        <taxon>Eukaryota</taxon>
        <taxon>Metazoa</taxon>
        <taxon>Ecdysozoa</taxon>
        <taxon>Nematoda</taxon>
        <taxon>Enoplea</taxon>
        <taxon>Dorylaimia</taxon>
        <taxon>Dioctophymatida</taxon>
        <taxon>Dioctophymatoidea</taxon>
        <taxon>Soboliphymatidae</taxon>
        <taxon>Soboliphyme</taxon>
    </lineage>
</organism>
<evidence type="ECO:0000313" key="7">
    <source>
        <dbReference type="Proteomes" id="UP000270296"/>
    </source>
</evidence>
<evidence type="ECO:0000259" key="5">
    <source>
        <dbReference type="SMART" id="SM00645"/>
    </source>
</evidence>
<dbReference type="PROSITE" id="PS00139">
    <property type="entry name" value="THIOL_PROTEASE_CYS"/>
    <property type="match status" value="1"/>
</dbReference>
<dbReference type="PRINTS" id="PR00705">
    <property type="entry name" value="PAPAIN"/>
</dbReference>
<dbReference type="InterPro" id="IPR000169">
    <property type="entry name" value="Pept_cys_AS"/>
</dbReference>
<dbReference type="OrthoDB" id="640249at2759"/>
<evidence type="ECO:0000256" key="1">
    <source>
        <dbReference type="ARBA" id="ARBA00008455"/>
    </source>
</evidence>
<reference evidence="8" key="1">
    <citation type="submission" date="2016-06" db="UniProtKB">
        <authorList>
            <consortium name="WormBaseParasite"/>
        </authorList>
    </citation>
    <scope>IDENTIFICATION</scope>
</reference>
<dbReference type="GO" id="GO:0006508">
    <property type="term" value="P:proteolysis"/>
    <property type="evidence" value="ECO:0007669"/>
    <property type="project" value="UniProtKB-KW"/>
</dbReference>
<evidence type="ECO:0000256" key="3">
    <source>
        <dbReference type="ARBA" id="ARBA00022801"/>
    </source>
</evidence>
<dbReference type="PROSITE" id="PS00639">
    <property type="entry name" value="THIOL_PROTEASE_HIS"/>
    <property type="match status" value="1"/>
</dbReference>
<reference evidence="6 7" key="2">
    <citation type="submission" date="2018-11" db="EMBL/GenBank/DDBJ databases">
        <authorList>
            <consortium name="Pathogen Informatics"/>
        </authorList>
    </citation>
    <scope>NUCLEOTIDE SEQUENCE [LARGE SCALE GENOMIC DNA]</scope>
</reference>
<dbReference type="InterPro" id="IPR013128">
    <property type="entry name" value="Peptidase_C1A"/>
</dbReference>
<dbReference type="SMART" id="SM00645">
    <property type="entry name" value="Pept_C1"/>
    <property type="match status" value="1"/>
</dbReference>
<keyword evidence="4" id="KW-0788">Thiol protease</keyword>
<keyword evidence="3" id="KW-0378">Hydrolase</keyword>
<evidence type="ECO:0000256" key="4">
    <source>
        <dbReference type="ARBA" id="ARBA00022807"/>
    </source>
</evidence>
<dbReference type="Gene3D" id="3.90.70.10">
    <property type="entry name" value="Cysteine proteinases"/>
    <property type="match status" value="1"/>
</dbReference>
<evidence type="ECO:0000313" key="8">
    <source>
        <dbReference type="WBParaSite" id="SBAD_0001045201-mRNA-1"/>
    </source>
</evidence>
<dbReference type="Proteomes" id="UP000270296">
    <property type="component" value="Unassembled WGS sequence"/>
</dbReference>
<keyword evidence="2" id="KW-0645">Protease</keyword>
<dbReference type="InterPro" id="IPR025660">
    <property type="entry name" value="Pept_his_AS"/>
</dbReference>
<name>A0A183J2J4_9BILA</name>
<feature type="domain" description="Peptidase C1A papain C-terminal" evidence="5">
    <location>
        <begin position="40"/>
        <end position="272"/>
    </location>
</feature>
<accession>A0A183J2J4</accession>
<sequence>MGLNDRLGGMSNPDLVSLLGSTDDGAYDLPDGNYNPYLQVPPQFDARQNWFQCGSIQFIRDQGQCGSCWAVSTASIMSDRLCIITNGVYQPYVSDQYVTTCCTDCGNACQGGTPFKALQYWQQGVPNGGPYGSTCGCQPYTIGNDPSQSSCSQNCISQYPLTMDQTMSTGGTAYKLKHVQHAMQDLMLNGPFVTRFHVYSDFFYYKSGVYTHVWGSNQGDHAVRVIGYGTESGKPYWLVTNSWNVSWGDNGLFKILRGSNECGIEDLMSGVYPNVQAALYKEMSQGPQCF</sequence>
<gene>
    <name evidence="6" type="ORF">SBAD_LOCUS10092</name>
</gene>
<dbReference type="CDD" id="cd02620">
    <property type="entry name" value="Peptidase_C1A_CathepsinB"/>
    <property type="match status" value="1"/>
</dbReference>
<proteinExistence type="inferred from homology"/>
<evidence type="ECO:0000313" key="6">
    <source>
        <dbReference type="EMBL" id="VDP28867.1"/>
    </source>
</evidence>